<feature type="region of interest" description="Disordered" evidence="1">
    <location>
        <begin position="1"/>
        <end position="25"/>
    </location>
</feature>
<name>A0A9D4B1I9_9SAUR</name>
<evidence type="ECO:0000313" key="2">
    <source>
        <dbReference type="EMBL" id="KAH1178228.1"/>
    </source>
</evidence>
<dbReference type="Proteomes" id="UP000827986">
    <property type="component" value="Unassembled WGS sequence"/>
</dbReference>
<feature type="compositionally biased region" description="Basic and acidic residues" evidence="1">
    <location>
        <begin position="1"/>
        <end position="17"/>
    </location>
</feature>
<organism evidence="2 3">
    <name type="scientific">Mauremys mutica</name>
    <name type="common">yellowpond turtle</name>
    <dbReference type="NCBI Taxonomy" id="74926"/>
    <lineage>
        <taxon>Eukaryota</taxon>
        <taxon>Metazoa</taxon>
        <taxon>Chordata</taxon>
        <taxon>Craniata</taxon>
        <taxon>Vertebrata</taxon>
        <taxon>Euteleostomi</taxon>
        <taxon>Archelosauria</taxon>
        <taxon>Testudinata</taxon>
        <taxon>Testudines</taxon>
        <taxon>Cryptodira</taxon>
        <taxon>Durocryptodira</taxon>
        <taxon>Testudinoidea</taxon>
        <taxon>Geoemydidae</taxon>
        <taxon>Geoemydinae</taxon>
        <taxon>Mauremys</taxon>
    </lineage>
</organism>
<protein>
    <submittedName>
        <fullName evidence="2">Uncharacterized protein</fullName>
    </submittedName>
</protein>
<accession>A0A9D4B1I9</accession>
<proteinExistence type="predicted"/>
<gene>
    <name evidence="2" type="ORF">KIL84_011930</name>
</gene>
<reference evidence="2" key="1">
    <citation type="submission" date="2021-09" db="EMBL/GenBank/DDBJ databases">
        <title>The genome of Mauremys mutica provides insights into the evolution of semi-aquatic lifestyle.</title>
        <authorList>
            <person name="Gong S."/>
            <person name="Gao Y."/>
        </authorList>
    </citation>
    <scope>NUCLEOTIDE SEQUENCE</scope>
    <source>
        <strain evidence="2">MM-2020</strain>
        <tissue evidence="2">Muscle</tissue>
    </source>
</reference>
<evidence type="ECO:0000256" key="1">
    <source>
        <dbReference type="SAM" id="MobiDB-lite"/>
    </source>
</evidence>
<dbReference type="EMBL" id="JAHDVG010000474">
    <property type="protein sequence ID" value="KAH1178228.1"/>
    <property type="molecule type" value="Genomic_DNA"/>
</dbReference>
<comment type="caution">
    <text evidence="2">The sequence shown here is derived from an EMBL/GenBank/DDBJ whole genome shotgun (WGS) entry which is preliminary data.</text>
</comment>
<feature type="region of interest" description="Disordered" evidence="1">
    <location>
        <begin position="127"/>
        <end position="148"/>
    </location>
</feature>
<keyword evidence="3" id="KW-1185">Reference proteome</keyword>
<dbReference type="AlphaFoldDB" id="A0A9D4B1I9"/>
<evidence type="ECO:0000313" key="3">
    <source>
        <dbReference type="Proteomes" id="UP000827986"/>
    </source>
</evidence>
<sequence>MPSELGERQSPLRERRGQSSTCGWGRLAEQPRDYQEGTRGRILGAGGCRLPRLVDFQVGSKSAHKEHLIQEFIPKTSMAPQPRRLAAPILVSVHRKPWSYSCCYPLVLGEAARGALLGVSGCPGQAHASGAGSPVSQDTPRDTQCWGR</sequence>